<dbReference type="AlphaFoldDB" id="R2P1B5"/>
<sequence>MEPVQEYFFDNNIEVWRMTNTGVVIYYNTSDGEYFQDANQRLYKIVNGKKVVVDLSVNSSVFSDNPETLSNYRREQLILKLSYEALVKSRLVVQDLEKSKMYKDYYQEGKKLHWKLAEAREKAEEFSKLYDDLARERVSLVEVEKEG</sequence>
<accession>R2P1B5</accession>
<dbReference type="PATRIC" id="fig|1158602.3.peg.2598"/>
<dbReference type="EMBL" id="AJAL01000014">
    <property type="protein sequence ID" value="EOH77023.1"/>
    <property type="molecule type" value="Genomic_DNA"/>
</dbReference>
<protein>
    <submittedName>
        <fullName evidence="1">Uncharacterized protein</fullName>
    </submittedName>
</protein>
<name>R2P1B5_9ENTE</name>
<evidence type="ECO:0000313" key="1">
    <source>
        <dbReference type="EMBL" id="EOH77023.1"/>
    </source>
</evidence>
<dbReference type="Proteomes" id="UP000013877">
    <property type="component" value="Unassembled WGS sequence"/>
</dbReference>
<proteinExistence type="predicted"/>
<evidence type="ECO:0000313" key="2">
    <source>
        <dbReference type="EMBL" id="EOT75716.1"/>
    </source>
</evidence>
<evidence type="ECO:0000313" key="4">
    <source>
        <dbReference type="Proteomes" id="UP000014158"/>
    </source>
</evidence>
<reference evidence="2 4" key="2">
    <citation type="submission" date="2013-03" db="EMBL/GenBank/DDBJ databases">
        <title>The Genome Sequence of Enterococcus raffinosus ATCC_49464 (PacBio/Illumina hybrid assembly).</title>
        <authorList>
            <consortium name="The Broad Institute Genomics Platform"/>
            <consortium name="The Broad Institute Genome Sequencing Center for Infectious Disease"/>
            <person name="Earl A."/>
            <person name="Russ C."/>
            <person name="Gilmore M."/>
            <person name="Surin D."/>
            <person name="Walker B."/>
            <person name="Young S."/>
            <person name="Zeng Q."/>
            <person name="Gargeya S."/>
            <person name="Fitzgerald M."/>
            <person name="Haas B."/>
            <person name="Abouelleil A."/>
            <person name="Allen A.W."/>
            <person name="Alvarado L."/>
            <person name="Arachchi H.M."/>
            <person name="Berlin A.M."/>
            <person name="Chapman S.B."/>
            <person name="Gainer-Dewar J."/>
            <person name="Goldberg J."/>
            <person name="Griggs A."/>
            <person name="Gujja S."/>
            <person name="Hansen M."/>
            <person name="Howarth C."/>
            <person name="Imamovic A."/>
            <person name="Ireland A."/>
            <person name="Larimer J."/>
            <person name="McCowan C."/>
            <person name="Murphy C."/>
            <person name="Pearson M."/>
            <person name="Poon T.W."/>
            <person name="Priest M."/>
            <person name="Roberts A."/>
            <person name="Saif S."/>
            <person name="Shea T."/>
            <person name="Sisk P."/>
            <person name="Sykes S."/>
            <person name="Wortman J."/>
            <person name="Nusbaum C."/>
            <person name="Birren B."/>
        </authorList>
    </citation>
    <scope>NUCLEOTIDE SEQUENCE [LARGE SCALE GENOMIC DNA]</scope>
    <source>
        <strain evidence="2 4">ATCC 49464</strain>
    </source>
</reference>
<dbReference type="HOGENOM" id="CLU_1765217_0_0_9"/>
<dbReference type="RefSeq" id="WP_010745804.1">
    <property type="nucleotide sequence ID" value="NZ_ASWF01000003.1"/>
</dbReference>
<dbReference type="OrthoDB" id="10006889at2"/>
<gene>
    <name evidence="2" type="ORF">I590_02540</name>
    <name evidence="1" type="ORF">UAK_02596</name>
</gene>
<reference evidence="1 3" key="1">
    <citation type="submission" date="2013-02" db="EMBL/GenBank/DDBJ databases">
        <title>The Genome Sequence of Enterococcus raffinosus ATCC_49464.</title>
        <authorList>
            <consortium name="The Broad Institute Genome Sequencing Platform"/>
            <consortium name="The Broad Institute Genome Sequencing Center for Infectious Disease"/>
            <person name="Earl A.M."/>
            <person name="Gilmore M.S."/>
            <person name="Lebreton F."/>
            <person name="Walker B."/>
            <person name="Young S.K."/>
            <person name="Zeng Q."/>
            <person name="Gargeya S."/>
            <person name="Fitzgerald M."/>
            <person name="Haas B."/>
            <person name="Abouelleil A."/>
            <person name="Alvarado L."/>
            <person name="Arachchi H.M."/>
            <person name="Berlin A.M."/>
            <person name="Chapman S.B."/>
            <person name="Dewar J."/>
            <person name="Goldberg J."/>
            <person name="Griggs A."/>
            <person name="Gujja S."/>
            <person name="Hansen M."/>
            <person name="Howarth C."/>
            <person name="Imamovic A."/>
            <person name="Larimer J."/>
            <person name="McCowan C."/>
            <person name="Murphy C."/>
            <person name="Neiman D."/>
            <person name="Pearson M."/>
            <person name="Priest M."/>
            <person name="Roberts A."/>
            <person name="Saif S."/>
            <person name="Shea T."/>
            <person name="Sisk P."/>
            <person name="Sykes S."/>
            <person name="Wortman J."/>
            <person name="Nusbaum C."/>
            <person name="Birren B."/>
        </authorList>
    </citation>
    <scope>NUCLEOTIDE SEQUENCE [LARGE SCALE GENOMIC DNA]</scope>
    <source>
        <strain evidence="1 3">ATCC 49464</strain>
    </source>
</reference>
<comment type="caution">
    <text evidence="1">The sequence shown here is derived from an EMBL/GenBank/DDBJ whole genome shotgun (WGS) entry which is preliminary data.</text>
</comment>
<dbReference type="Proteomes" id="UP000014158">
    <property type="component" value="Unassembled WGS sequence"/>
</dbReference>
<organism evidence="1 3">
    <name type="scientific">Enterococcus raffinosus ATCC 49464</name>
    <dbReference type="NCBI Taxonomy" id="1158602"/>
    <lineage>
        <taxon>Bacteria</taxon>
        <taxon>Bacillati</taxon>
        <taxon>Bacillota</taxon>
        <taxon>Bacilli</taxon>
        <taxon>Lactobacillales</taxon>
        <taxon>Enterococcaceae</taxon>
        <taxon>Enterococcus</taxon>
    </lineage>
</organism>
<keyword evidence="4" id="KW-1185">Reference proteome</keyword>
<dbReference type="EMBL" id="ASWF01000003">
    <property type="protein sequence ID" value="EOT75716.1"/>
    <property type="molecule type" value="Genomic_DNA"/>
</dbReference>
<evidence type="ECO:0000313" key="3">
    <source>
        <dbReference type="Proteomes" id="UP000013877"/>
    </source>
</evidence>